<dbReference type="GO" id="GO:0000166">
    <property type="term" value="F:nucleotide binding"/>
    <property type="evidence" value="ECO:0007669"/>
    <property type="project" value="UniProtKB-KW"/>
</dbReference>
<reference evidence="8 9" key="1">
    <citation type="submission" date="2020-04" db="EMBL/GenBank/DDBJ databases">
        <title>Genome-Wide Identification of 5-Methylcytosine Sites in Bacterial Genomes By High-Throughput Sequencing of MspJI Restriction Fragments.</title>
        <authorList>
            <person name="Wu V."/>
        </authorList>
    </citation>
    <scope>NUCLEOTIDE SEQUENCE [LARGE SCALE GENOMIC DNA]</scope>
    <source>
        <strain evidence="8 9">S2</strain>
    </source>
</reference>
<comment type="similarity">
    <text evidence="4">Belongs to the SIMIBI class G3E GTPase family. ZNG1 subfamily.</text>
</comment>
<evidence type="ECO:0000259" key="7">
    <source>
        <dbReference type="SMART" id="SM00833"/>
    </source>
</evidence>
<feature type="compositionally biased region" description="Basic and acidic residues" evidence="6">
    <location>
        <begin position="204"/>
        <end position="224"/>
    </location>
</feature>
<evidence type="ECO:0000256" key="6">
    <source>
        <dbReference type="SAM" id="MobiDB-lite"/>
    </source>
</evidence>
<evidence type="ECO:0000256" key="1">
    <source>
        <dbReference type="ARBA" id="ARBA00022741"/>
    </source>
</evidence>
<feature type="domain" description="CobW C-terminal" evidence="7">
    <location>
        <begin position="231"/>
        <end position="318"/>
    </location>
</feature>
<evidence type="ECO:0000256" key="3">
    <source>
        <dbReference type="ARBA" id="ARBA00023186"/>
    </source>
</evidence>
<evidence type="ECO:0000256" key="5">
    <source>
        <dbReference type="ARBA" id="ARBA00049117"/>
    </source>
</evidence>
<evidence type="ECO:0000313" key="8">
    <source>
        <dbReference type="EMBL" id="QIZ09153.1"/>
    </source>
</evidence>
<dbReference type="InterPro" id="IPR027417">
    <property type="entry name" value="P-loop_NTPase"/>
</dbReference>
<evidence type="ECO:0000256" key="2">
    <source>
        <dbReference type="ARBA" id="ARBA00022801"/>
    </source>
</evidence>
<name>A0A6H1P6I8_PRIMG</name>
<dbReference type="EMBL" id="CP051128">
    <property type="protein sequence ID" value="QIZ09153.1"/>
    <property type="molecule type" value="Genomic_DNA"/>
</dbReference>
<evidence type="ECO:0000256" key="4">
    <source>
        <dbReference type="ARBA" id="ARBA00034320"/>
    </source>
</evidence>
<dbReference type="InterPro" id="IPR003495">
    <property type="entry name" value="CobW/HypB/UreG_nucleotide-bd"/>
</dbReference>
<dbReference type="SMART" id="SM00833">
    <property type="entry name" value="CobW_C"/>
    <property type="match status" value="1"/>
</dbReference>
<dbReference type="Pfam" id="PF07683">
    <property type="entry name" value="CobW_C"/>
    <property type="match status" value="1"/>
</dbReference>
<dbReference type="GO" id="GO:0005737">
    <property type="term" value="C:cytoplasm"/>
    <property type="evidence" value="ECO:0007669"/>
    <property type="project" value="TreeGrafter"/>
</dbReference>
<dbReference type="CDD" id="cd03112">
    <property type="entry name" value="CobW-like"/>
    <property type="match status" value="1"/>
</dbReference>
<proteinExistence type="inferred from homology"/>
<dbReference type="InterPro" id="IPR051316">
    <property type="entry name" value="Zinc-reg_GTPase_activator"/>
</dbReference>
<accession>A0A6H1P6I8</accession>
<keyword evidence="3" id="KW-0143">Chaperone</keyword>
<dbReference type="Proteomes" id="UP000501868">
    <property type="component" value="Chromosome"/>
</dbReference>
<organism evidence="8 9">
    <name type="scientific">Priestia megaterium</name>
    <name type="common">Bacillus megaterium</name>
    <dbReference type="NCBI Taxonomy" id="1404"/>
    <lineage>
        <taxon>Bacteria</taxon>
        <taxon>Bacillati</taxon>
        <taxon>Bacillota</taxon>
        <taxon>Bacilli</taxon>
        <taxon>Bacillales</taxon>
        <taxon>Bacillaceae</taxon>
        <taxon>Priestia</taxon>
    </lineage>
</organism>
<feature type="region of interest" description="Disordered" evidence="6">
    <location>
        <begin position="204"/>
        <end position="226"/>
    </location>
</feature>
<keyword evidence="1" id="KW-0547">Nucleotide-binding</keyword>
<protein>
    <submittedName>
        <fullName evidence="8">GTP-binding protein</fullName>
    </submittedName>
</protein>
<dbReference type="AlphaFoldDB" id="A0A6H1P6I8"/>
<dbReference type="InterPro" id="IPR036627">
    <property type="entry name" value="CobW-likC_sf"/>
</dbReference>
<dbReference type="PANTHER" id="PTHR13748:SF62">
    <property type="entry name" value="COBW DOMAIN-CONTAINING PROTEIN"/>
    <property type="match status" value="1"/>
</dbReference>
<evidence type="ECO:0000313" key="9">
    <source>
        <dbReference type="Proteomes" id="UP000501868"/>
    </source>
</evidence>
<dbReference type="SUPFAM" id="SSF52540">
    <property type="entry name" value="P-loop containing nucleoside triphosphate hydrolases"/>
    <property type="match status" value="1"/>
</dbReference>
<keyword evidence="2" id="KW-0378">Hydrolase</keyword>
<dbReference type="Pfam" id="PF02492">
    <property type="entry name" value="cobW"/>
    <property type="match status" value="1"/>
</dbReference>
<dbReference type="Gene3D" id="3.30.1220.10">
    <property type="entry name" value="CobW-like, C-terminal domain"/>
    <property type="match status" value="1"/>
</dbReference>
<dbReference type="SUPFAM" id="SSF90002">
    <property type="entry name" value="Hypothetical protein YjiA, C-terminal domain"/>
    <property type="match status" value="1"/>
</dbReference>
<dbReference type="GO" id="GO:0016787">
    <property type="term" value="F:hydrolase activity"/>
    <property type="evidence" value="ECO:0007669"/>
    <property type="project" value="UniProtKB-KW"/>
</dbReference>
<reference evidence="8 9" key="2">
    <citation type="submission" date="2020-04" db="EMBL/GenBank/DDBJ databases">
        <authorList>
            <person name="Fomenkov A."/>
            <person name="Anton B.P."/>
            <person name="Roberts R.J."/>
        </authorList>
    </citation>
    <scope>NUCLEOTIDE SEQUENCE [LARGE SCALE GENOMIC DNA]</scope>
    <source>
        <strain evidence="8 9">S2</strain>
    </source>
</reference>
<sequence length="321" mass="36927">MIPVYVLSGFLGSGKTTLLSNMLKYLKLNGKRPAVIMNEIGDVNLDGLLINDEVPVAEMLNGCICCTMREDLSSTLLNLYRRVKPDIIIIESTGIANPLELIEGITNANLEADIELRLVTTVVSAPHFLALAHRERGKSLRLIKEQIRCADLILLNKTDQLTTEYINEVKNMLEELNQHVKIIETVRCEIDMGLMFNSIHRESEHYDQNEQQHPSIEKTNEHSQHHTHNHVMTYTHRFNGVVDREKFEKLFSKIPTEVYRAKGVVKFAQDQEYYLFQFAYREIEIVKINPQQSVEPVAVFIGEHFDKNQVQRSIQELTNIN</sequence>
<dbReference type="InterPro" id="IPR011629">
    <property type="entry name" value="CobW-like_C"/>
</dbReference>
<comment type="catalytic activity">
    <reaction evidence="5">
        <text>GTP + H2O = GDP + phosphate + H(+)</text>
        <dbReference type="Rhea" id="RHEA:19669"/>
        <dbReference type="ChEBI" id="CHEBI:15377"/>
        <dbReference type="ChEBI" id="CHEBI:15378"/>
        <dbReference type="ChEBI" id="CHEBI:37565"/>
        <dbReference type="ChEBI" id="CHEBI:43474"/>
        <dbReference type="ChEBI" id="CHEBI:58189"/>
    </reaction>
    <physiologicalReaction direction="left-to-right" evidence="5">
        <dbReference type="Rhea" id="RHEA:19670"/>
    </physiologicalReaction>
</comment>
<dbReference type="PANTHER" id="PTHR13748">
    <property type="entry name" value="COBW-RELATED"/>
    <property type="match status" value="1"/>
</dbReference>
<gene>
    <name evidence="8" type="ORF">HFZ78_22615</name>
</gene>
<dbReference type="Gene3D" id="3.40.50.300">
    <property type="entry name" value="P-loop containing nucleotide triphosphate hydrolases"/>
    <property type="match status" value="1"/>
</dbReference>